<accession>A0ABY3ZV63</accession>
<reference evidence="1" key="1">
    <citation type="submission" date="2022-03" db="EMBL/GenBank/DDBJ databases">
        <authorList>
            <person name="Vrbovska V."/>
            <person name="Kovarovic V."/>
            <person name="Botka T."/>
            <person name="Pantucek R."/>
        </authorList>
    </citation>
    <scope>NUCLEOTIDE SEQUENCE</scope>
    <source>
        <strain evidence="1">CCM 2609</strain>
    </source>
</reference>
<dbReference type="PANTHER" id="PTHR10632">
    <property type="entry name" value="SULFIDE:QUINONE OXIDOREDUCTASE"/>
    <property type="match status" value="1"/>
</dbReference>
<dbReference type="Proteomes" id="UP000830343">
    <property type="component" value="Chromosome"/>
</dbReference>
<evidence type="ECO:0000313" key="2">
    <source>
        <dbReference type="Proteomes" id="UP000830343"/>
    </source>
</evidence>
<name>A0ABY3ZV63_9STAP</name>
<protein>
    <submittedName>
        <fullName evidence="1">Uncharacterized protein</fullName>
    </submittedName>
</protein>
<dbReference type="EMBL" id="CP094348">
    <property type="protein sequence ID" value="UOB20781.1"/>
    <property type="molecule type" value="Genomic_DNA"/>
</dbReference>
<evidence type="ECO:0000313" key="1">
    <source>
        <dbReference type="EMBL" id="UOB20781.1"/>
    </source>
</evidence>
<dbReference type="InterPro" id="IPR015904">
    <property type="entry name" value="Sulphide_quinone_reductase"/>
</dbReference>
<dbReference type="RefSeq" id="WP_243366037.1">
    <property type="nucleotide sequence ID" value="NZ_CP094348.1"/>
</dbReference>
<dbReference type="PANTHER" id="PTHR10632:SF2">
    <property type="entry name" value="SULFIDE:QUINONE OXIDOREDUCTASE, MITOCHONDRIAL"/>
    <property type="match status" value="1"/>
</dbReference>
<proteinExistence type="predicted"/>
<gene>
    <name evidence="1" type="ORF">MRZ06_01465</name>
</gene>
<organism evidence="1 2">
    <name type="scientific">Macrococcus armenti</name>
    <dbReference type="NCBI Taxonomy" id="2875764"/>
    <lineage>
        <taxon>Bacteria</taxon>
        <taxon>Bacillati</taxon>
        <taxon>Bacillota</taxon>
        <taxon>Bacilli</taxon>
        <taxon>Bacillales</taxon>
        <taxon>Staphylococcaceae</taxon>
        <taxon>Macrococcus</taxon>
    </lineage>
</organism>
<reference evidence="1" key="2">
    <citation type="submission" date="2022-04" db="EMBL/GenBank/DDBJ databases">
        <title>Antimicrobial genetic elements in methicillin-resistant Macrococcus armenti.</title>
        <authorList>
            <person name="Keller J.E."/>
            <person name="Schwendener S."/>
            <person name="Pantucek R."/>
            <person name="Perreten V."/>
        </authorList>
    </citation>
    <scope>NUCLEOTIDE SEQUENCE</scope>
    <source>
        <strain evidence="1">CCM 2609</strain>
    </source>
</reference>
<sequence length="66" mass="7516">MRRSQYALFHVQQQLKQLPILVDNLISAMKDKPLKAHYDGATACPVATEYGQAFIAEFGYDMKPKE</sequence>
<keyword evidence="2" id="KW-1185">Reference proteome</keyword>